<reference evidence="3" key="1">
    <citation type="submission" date="2023-06" db="EMBL/GenBank/DDBJ databases">
        <title>Genome-scale phylogeny and comparative genomics of the fungal order Sordariales.</title>
        <authorList>
            <consortium name="Lawrence Berkeley National Laboratory"/>
            <person name="Hensen N."/>
            <person name="Bonometti L."/>
            <person name="Westerberg I."/>
            <person name="Brannstrom I.O."/>
            <person name="Guillou S."/>
            <person name="Cros-Aarteil S."/>
            <person name="Calhoun S."/>
            <person name="Haridas S."/>
            <person name="Kuo A."/>
            <person name="Mondo S."/>
            <person name="Pangilinan J."/>
            <person name="Riley R."/>
            <person name="Labutti K."/>
            <person name="Andreopoulos B."/>
            <person name="Lipzen A."/>
            <person name="Chen C."/>
            <person name="Yanf M."/>
            <person name="Daum C."/>
            <person name="Ng V."/>
            <person name="Clum A."/>
            <person name="Steindorff A."/>
            <person name="Ohm R."/>
            <person name="Martin F."/>
            <person name="Silar P."/>
            <person name="Natvig D."/>
            <person name="Lalanne C."/>
            <person name="Gautier V."/>
            <person name="Ament-Velasquez S.L."/>
            <person name="Kruys A."/>
            <person name="Hutchinson M.I."/>
            <person name="Powell A.J."/>
            <person name="Barry K."/>
            <person name="Miller A.N."/>
            <person name="Grigoriev I.V."/>
            <person name="Debuchy R."/>
            <person name="Gladieux P."/>
            <person name="Thoren M.H."/>
            <person name="Johannesson H."/>
        </authorList>
    </citation>
    <scope>NUCLEOTIDE SEQUENCE</scope>
    <source>
        <strain evidence="3">SMH2532-1</strain>
    </source>
</reference>
<dbReference type="EMBL" id="JAULSV010000001">
    <property type="protein sequence ID" value="KAK0655471.1"/>
    <property type="molecule type" value="Genomic_DNA"/>
</dbReference>
<keyword evidence="4" id="KW-1185">Reference proteome</keyword>
<gene>
    <name evidence="3" type="ORF">B0T16DRAFT_12831</name>
</gene>
<keyword evidence="2" id="KW-0732">Signal</keyword>
<evidence type="ECO:0000256" key="1">
    <source>
        <dbReference type="SAM" id="MobiDB-lite"/>
    </source>
</evidence>
<evidence type="ECO:0000313" key="4">
    <source>
        <dbReference type="Proteomes" id="UP001174936"/>
    </source>
</evidence>
<proteinExistence type="predicted"/>
<dbReference type="AlphaFoldDB" id="A0AA39YMV2"/>
<comment type="caution">
    <text evidence="3">The sequence shown here is derived from an EMBL/GenBank/DDBJ whole genome shotgun (WGS) entry which is preliminary data.</text>
</comment>
<protein>
    <recommendedName>
        <fullName evidence="5">Secreted protein</fullName>
    </recommendedName>
</protein>
<feature type="chain" id="PRO_5041393359" description="Secreted protein" evidence="2">
    <location>
        <begin position="38"/>
        <end position="100"/>
    </location>
</feature>
<accession>A0AA39YMV2</accession>
<dbReference type="Proteomes" id="UP001174936">
    <property type="component" value="Unassembled WGS sequence"/>
</dbReference>
<feature type="compositionally biased region" description="Basic residues" evidence="1">
    <location>
        <begin position="42"/>
        <end position="58"/>
    </location>
</feature>
<sequence length="100" mass="11090">MFPVPEGTSTWPQPCTSQRLRSLALFLLACFFQALTAQHSRQSNKTKGVRHANSSRHRPFPKALWGKPLAVCVVRGDVCVLSTREPIISPADDPHALVQK</sequence>
<name>A0AA39YMV2_9PEZI</name>
<feature type="region of interest" description="Disordered" evidence="1">
    <location>
        <begin position="39"/>
        <end position="58"/>
    </location>
</feature>
<evidence type="ECO:0008006" key="5">
    <source>
        <dbReference type="Google" id="ProtNLM"/>
    </source>
</evidence>
<evidence type="ECO:0000256" key="2">
    <source>
        <dbReference type="SAM" id="SignalP"/>
    </source>
</evidence>
<evidence type="ECO:0000313" key="3">
    <source>
        <dbReference type="EMBL" id="KAK0655471.1"/>
    </source>
</evidence>
<organism evidence="3 4">
    <name type="scientific">Cercophora newfieldiana</name>
    <dbReference type="NCBI Taxonomy" id="92897"/>
    <lineage>
        <taxon>Eukaryota</taxon>
        <taxon>Fungi</taxon>
        <taxon>Dikarya</taxon>
        <taxon>Ascomycota</taxon>
        <taxon>Pezizomycotina</taxon>
        <taxon>Sordariomycetes</taxon>
        <taxon>Sordariomycetidae</taxon>
        <taxon>Sordariales</taxon>
        <taxon>Lasiosphaeriaceae</taxon>
        <taxon>Cercophora</taxon>
    </lineage>
</organism>
<feature type="signal peptide" evidence="2">
    <location>
        <begin position="1"/>
        <end position="37"/>
    </location>
</feature>